<evidence type="ECO:0000313" key="1">
    <source>
        <dbReference type="EMBL" id="MBX24089.1"/>
    </source>
</evidence>
<organism evidence="1">
    <name type="scientific">Rhizophora mucronata</name>
    <name type="common">Asiatic mangrove</name>
    <dbReference type="NCBI Taxonomy" id="61149"/>
    <lineage>
        <taxon>Eukaryota</taxon>
        <taxon>Viridiplantae</taxon>
        <taxon>Streptophyta</taxon>
        <taxon>Embryophyta</taxon>
        <taxon>Tracheophyta</taxon>
        <taxon>Spermatophyta</taxon>
        <taxon>Magnoliopsida</taxon>
        <taxon>eudicotyledons</taxon>
        <taxon>Gunneridae</taxon>
        <taxon>Pentapetalae</taxon>
        <taxon>rosids</taxon>
        <taxon>fabids</taxon>
        <taxon>Malpighiales</taxon>
        <taxon>Rhizophoraceae</taxon>
        <taxon>Rhizophora</taxon>
    </lineage>
</organism>
<protein>
    <submittedName>
        <fullName evidence="1">Uncharacterized protein</fullName>
    </submittedName>
</protein>
<name>A0A2P2M1I9_RHIMU</name>
<dbReference type="EMBL" id="GGEC01043605">
    <property type="protein sequence ID" value="MBX24089.1"/>
    <property type="molecule type" value="Transcribed_RNA"/>
</dbReference>
<dbReference type="AlphaFoldDB" id="A0A2P2M1I9"/>
<proteinExistence type="predicted"/>
<reference evidence="1" key="1">
    <citation type="submission" date="2018-02" db="EMBL/GenBank/DDBJ databases">
        <title>Rhizophora mucronata_Transcriptome.</title>
        <authorList>
            <person name="Meera S.P."/>
            <person name="Sreeshan A."/>
            <person name="Augustine A."/>
        </authorList>
    </citation>
    <scope>NUCLEOTIDE SEQUENCE</scope>
    <source>
        <tissue evidence="1">Leaf</tissue>
    </source>
</reference>
<accession>A0A2P2M1I9</accession>
<sequence>MQAFHKSHLLKLRVAPSETAMNDVLREVSSYCLMRFAVQL</sequence>